<dbReference type="PROSITE" id="PS51819">
    <property type="entry name" value="VOC"/>
    <property type="match status" value="1"/>
</dbReference>
<feature type="domain" description="VOC" evidence="3">
    <location>
        <begin position="11"/>
        <end position="139"/>
    </location>
</feature>
<dbReference type="PANTHER" id="PTHR43048:SF3">
    <property type="entry name" value="METHYLMALONYL-COA EPIMERASE, MITOCHONDRIAL"/>
    <property type="match status" value="1"/>
</dbReference>
<dbReference type="SUPFAM" id="SSF54593">
    <property type="entry name" value="Glyoxalase/Bleomycin resistance protein/Dihydroxybiphenyl dioxygenase"/>
    <property type="match status" value="1"/>
</dbReference>
<dbReference type="AlphaFoldDB" id="A0A6J4VNU5"/>
<protein>
    <submittedName>
        <fullName evidence="4">Methylmalonyl-CoA epimerase</fullName>
        <ecNumber evidence="4">5.1.99.1</ecNumber>
    </submittedName>
</protein>
<dbReference type="Pfam" id="PF13669">
    <property type="entry name" value="Glyoxalase_4"/>
    <property type="match status" value="1"/>
</dbReference>
<comment type="similarity">
    <text evidence="1">Belongs to the methylmalonyl-CoA epimerase family.</text>
</comment>
<dbReference type="GO" id="GO:0004493">
    <property type="term" value="F:methylmalonyl-CoA epimerase activity"/>
    <property type="evidence" value="ECO:0007669"/>
    <property type="project" value="UniProtKB-EC"/>
</dbReference>
<keyword evidence="4" id="KW-0413">Isomerase</keyword>
<proteinExistence type="inferred from homology"/>
<dbReference type="InterPro" id="IPR029068">
    <property type="entry name" value="Glyas_Bleomycin-R_OHBP_Dase"/>
</dbReference>
<reference evidence="4" key="1">
    <citation type="submission" date="2020-02" db="EMBL/GenBank/DDBJ databases">
        <authorList>
            <person name="Meier V. D."/>
        </authorList>
    </citation>
    <scope>NUCLEOTIDE SEQUENCE</scope>
    <source>
        <strain evidence="4">AVDCRST_MAG86</strain>
    </source>
</reference>
<name>A0A6J4VNU5_9DEIN</name>
<evidence type="ECO:0000256" key="1">
    <source>
        <dbReference type="ARBA" id="ARBA00009308"/>
    </source>
</evidence>
<accession>A0A6J4VNU5</accession>
<organism evidence="4">
    <name type="scientific">uncultured Truepera sp</name>
    <dbReference type="NCBI Taxonomy" id="543023"/>
    <lineage>
        <taxon>Bacteria</taxon>
        <taxon>Thermotogati</taxon>
        <taxon>Deinococcota</taxon>
        <taxon>Deinococci</taxon>
        <taxon>Trueperales</taxon>
        <taxon>Trueperaceae</taxon>
        <taxon>Truepera</taxon>
        <taxon>environmental samples</taxon>
    </lineage>
</organism>
<dbReference type="InterPro" id="IPR037523">
    <property type="entry name" value="VOC_core"/>
</dbReference>
<evidence type="ECO:0000259" key="3">
    <source>
        <dbReference type="PROSITE" id="PS51819"/>
    </source>
</evidence>
<evidence type="ECO:0000256" key="2">
    <source>
        <dbReference type="ARBA" id="ARBA00022723"/>
    </source>
</evidence>
<dbReference type="InterPro" id="IPR051785">
    <property type="entry name" value="MMCE/EMCE_epimerase"/>
</dbReference>
<dbReference type="NCBIfam" id="TIGR03081">
    <property type="entry name" value="metmalonyl_epim"/>
    <property type="match status" value="1"/>
</dbReference>
<dbReference type="GO" id="GO:0046491">
    <property type="term" value="P:L-methylmalonyl-CoA metabolic process"/>
    <property type="evidence" value="ECO:0007669"/>
    <property type="project" value="TreeGrafter"/>
</dbReference>
<dbReference type="EMBL" id="CADCWP010000299">
    <property type="protein sequence ID" value="CAA9584710.1"/>
    <property type="molecule type" value="Genomic_DNA"/>
</dbReference>
<dbReference type="PANTHER" id="PTHR43048">
    <property type="entry name" value="METHYLMALONYL-COA EPIMERASE"/>
    <property type="match status" value="1"/>
</dbReference>
<evidence type="ECO:0000313" key="4">
    <source>
        <dbReference type="EMBL" id="CAA9584710.1"/>
    </source>
</evidence>
<dbReference type="Gene3D" id="3.10.180.10">
    <property type="entry name" value="2,3-Dihydroxybiphenyl 1,2-Dioxygenase, domain 1"/>
    <property type="match status" value="1"/>
</dbReference>
<dbReference type="EC" id="5.1.99.1" evidence="4"/>
<sequence length="140" mass="15522">MNADTKTLGLPLDHLGIAVHNLSKSSKPYELLGFVPDGDDEEIAAQGVRVRALRCEESLVELLEPTTPESPIQRFLDRRGPGLHHLALRVEQLEAEMTRLLAEGAQFIGTEPRPGRHGTRVVFLHPRWTGGVLVELVEHP</sequence>
<gene>
    <name evidence="4" type="ORF">AVDCRST_MAG86-3329</name>
</gene>
<dbReference type="InterPro" id="IPR017515">
    <property type="entry name" value="MeMalonyl-CoA_epimerase"/>
</dbReference>
<dbReference type="CDD" id="cd07249">
    <property type="entry name" value="MMCE"/>
    <property type="match status" value="1"/>
</dbReference>
<dbReference type="GO" id="GO:0046872">
    <property type="term" value="F:metal ion binding"/>
    <property type="evidence" value="ECO:0007669"/>
    <property type="project" value="UniProtKB-KW"/>
</dbReference>
<keyword evidence="2" id="KW-0479">Metal-binding</keyword>